<dbReference type="PANTHER" id="PTHR42781:SF1">
    <property type="entry name" value="THIAMINE IMPORT ATP-BINDING PROTEIN THIQ"/>
    <property type="match status" value="1"/>
</dbReference>
<protein>
    <submittedName>
        <fullName evidence="9">ATP-binding cassette domain-containing protein</fullName>
    </submittedName>
</protein>
<dbReference type="PROSITE" id="PS50893">
    <property type="entry name" value="ABC_TRANSPORTER_2"/>
    <property type="match status" value="1"/>
</dbReference>
<keyword evidence="1" id="KW-0813">Transport</keyword>
<evidence type="ECO:0000256" key="3">
    <source>
        <dbReference type="ARBA" id="ARBA00022519"/>
    </source>
</evidence>
<keyword evidence="10" id="KW-1185">Reference proteome</keyword>
<keyword evidence="3" id="KW-0997">Cell inner membrane</keyword>
<dbReference type="PROSITE" id="PS00211">
    <property type="entry name" value="ABC_TRANSPORTER_1"/>
    <property type="match status" value="1"/>
</dbReference>
<dbReference type="RefSeq" id="WP_149600342.1">
    <property type="nucleotide sequence ID" value="NZ_VTUU01000004.1"/>
</dbReference>
<evidence type="ECO:0000259" key="8">
    <source>
        <dbReference type="PROSITE" id="PS50893"/>
    </source>
</evidence>
<evidence type="ECO:0000313" key="10">
    <source>
        <dbReference type="Proteomes" id="UP000323161"/>
    </source>
</evidence>
<sequence length="204" mass="22657">MLDVQNLTFSYAPEQTPWTFSFQLEPGECIAIQGPSGSGKSTLMNLLAGFLTPRSGDLLWKGRSLLKTKPWERPITSVFQENNLFEHLNVLRNIGLGIHPGMKLSVAQQQAVENGLREVGLGGLGRRMPSELSGGQRQRVALLRALLRDQPLLLLDEPLTGLDAETRALLRSMLLQHKSRGTAIVLASHDEEDRQRLADTVWNL</sequence>
<proteinExistence type="predicted"/>
<evidence type="ECO:0000313" key="9">
    <source>
        <dbReference type="EMBL" id="KAA1173946.1"/>
    </source>
</evidence>
<evidence type="ECO:0000256" key="4">
    <source>
        <dbReference type="ARBA" id="ARBA00022741"/>
    </source>
</evidence>
<reference evidence="9 10" key="1">
    <citation type="submission" date="2019-08" db="EMBL/GenBank/DDBJ databases">
        <title>Marinobacter ZYF650 sp. nov., a marine bacterium isolated from seawater of the Mariana trench.</title>
        <authorList>
            <person name="Ahmad W."/>
        </authorList>
    </citation>
    <scope>NUCLEOTIDE SEQUENCE [LARGE SCALE GENOMIC DNA]</scope>
    <source>
        <strain evidence="9 10">ZYF650</strain>
    </source>
</reference>
<dbReference type="EMBL" id="VTUU01000004">
    <property type="protein sequence ID" value="KAA1173946.1"/>
    <property type="molecule type" value="Genomic_DNA"/>
</dbReference>
<evidence type="ECO:0000256" key="5">
    <source>
        <dbReference type="ARBA" id="ARBA00022840"/>
    </source>
</evidence>
<dbReference type="AlphaFoldDB" id="A0A5B0VH50"/>
<dbReference type="PANTHER" id="PTHR42781">
    <property type="entry name" value="SPERMIDINE/PUTRESCINE IMPORT ATP-BINDING PROTEIN POTA"/>
    <property type="match status" value="1"/>
</dbReference>
<organism evidence="9 10">
    <name type="scientific">Marinobacter salinexigens</name>
    <dbReference type="NCBI Taxonomy" id="2919747"/>
    <lineage>
        <taxon>Bacteria</taxon>
        <taxon>Pseudomonadati</taxon>
        <taxon>Pseudomonadota</taxon>
        <taxon>Gammaproteobacteria</taxon>
        <taxon>Pseudomonadales</taxon>
        <taxon>Marinobacteraceae</taxon>
        <taxon>Marinobacter</taxon>
    </lineage>
</organism>
<dbReference type="Pfam" id="PF00005">
    <property type="entry name" value="ABC_tran"/>
    <property type="match status" value="1"/>
</dbReference>
<dbReference type="GO" id="GO:0016887">
    <property type="term" value="F:ATP hydrolysis activity"/>
    <property type="evidence" value="ECO:0007669"/>
    <property type="project" value="InterPro"/>
</dbReference>
<dbReference type="InterPro" id="IPR017871">
    <property type="entry name" value="ABC_transporter-like_CS"/>
</dbReference>
<evidence type="ECO:0000256" key="7">
    <source>
        <dbReference type="ARBA" id="ARBA00023136"/>
    </source>
</evidence>
<evidence type="ECO:0000256" key="6">
    <source>
        <dbReference type="ARBA" id="ARBA00022967"/>
    </source>
</evidence>
<evidence type="ECO:0000256" key="1">
    <source>
        <dbReference type="ARBA" id="ARBA00022448"/>
    </source>
</evidence>
<keyword evidence="5 9" id="KW-0067">ATP-binding</keyword>
<keyword evidence="6" id="KW-1278">Translocase</keyword>
<dbReference type="SMART" id="SM00382">
    <property type="entry name" value="AAA"/>
    <property type="match status" value="1"/>
</dbReference>
<dbReference type="GO" id="GO:0005524">
    <property type="term" value="F:ATP binding"/>
    <property type="evidence" value="ECO:0007669"/>
    <property type="project" value="UniProtKB-KW"/>
</dbReference>
<gene>
    <name evidence="9" type="ORF">FWJ25_11080</name>
</gene>
<keyword evidence="7" id="KW-0472">Membrane</keyword>
<keyword evidence="4" id="KW-0547">Nucleotide-binding</keyword>
<dbReference type="SUPFAM" id="SSF52540">
    <property type="entry name" value="P-loop containing nucleoside triphosphate hydrolases"/>
    <property type="match status" value="1"/>
</dbReference>
<name>A0A5B0VH50_9GAMM</name>
<dbReference type="InterPro" id="IPR027417">
    <property type="entry name" value="P-loop_NTPase"/>
</dbReference>
<dbReference type="Gene3D" id="3.40.50.300">
    <property type="entry name" value="P-loop containing nucleotide triphosphate hydrolases"/>
    <property type="match status" value="1"/>
</dbReference>
<keyword evidence="2" id="KW-1003">Cell membrane</keyword>
<evidence type="ECO:0000256" key="2">
    <source>
        <dbReference type="ARBA" id="ARBA00022475"/>
    </source>
</evidence>
<dbReference type="InterPro" id="IPR003593">
    <property type="entry name" value="AAA+_ATPase"/>
</dbReference>
<feature type="domain" description="ABC transporter" evidence="8">
    <location>
        <begin position="2"/>
        <end position="204"/>
    </location>
</feature>
<dbReference type="InterPro" id="IPR050093">
    <property type="entry name" value="ABC_SmlMolc_Importer"/>
</dbReference>
<dbReference type="Proteomes" id="UP000323161">
    <property type="component" value="Unassembled WGS sequence"/>
</dbReference>
<dbReference type="InterPro" id="IPR003439">
    <property type="entry name" value="ABC_transporter-like_ATP-bd"/>
</dbReference>
<comment type="caution">
    <text evidence="9">The sequence shown here is derived from an EMBL/GenBank/DDBJ whole genome shotgun (WGS) entry which is preliminary data.</text>
</comment>
<accession>A0A5B0VH50</accession>